<dbReference type="EMBL" id="KV019044">
    <property type="protein sequence ID" value="KZV16547.1"/>
    <property type="molecule type" value="Genomic_DNA"/>
</dbReference>
<keyword evidence="3" id="KW-1185">Reference proteome</keyword>
<accession>A0A2Z7A4X8</accession>
<organism evidence="2 3">
    <name type="scientific">Dorcoceras hygrometricum</name>
    <dbReference type="NCBI Taxonomy" id="472368"/>
    <lineage>
        <taxon>Eukaryota</taxon>
        <taxon>Viridiplantae</taxon>
        <taxon>Streptophyta</taxon>
        <taxon>Embryophyta</taxon>
        <taxon>Tracheophyta</taxon>
        <taxon>Spermatophyta</taxon>
        <taxon>Magnoliopsida</taxon>
        <taxon>eudicotyledons</taxon>
        <taxon>Gunneridae</taxon>
        <taxon>Pentapetalae</taxon>
        <taxon>asterids</taxon>
        <taxon>lamiids</taxon>
        <taxon>Lamiales</taxon>
        <taxon>Gesneriaceae</taxon>
        <taxon>Didymocarpoideae</taxon>
        <taxon>Trichosporeae</taxon>
        <taxon>Loxocarpinae</taxon>
        <taxon>Dorcoceras</taxon>
    </lineage>
</organism>
<keyword evidence="2" id="KW-0418">Kinase</keyword>
<evidence type="ECO:0000313" key="3">
    <source>
        <dbReference type="Proteomes" id="UP000250235"/>
    </source>
</evidence>
<gene>
    <name evidence="2" type="ORF">F511_11379</name>
</gene>
<reference evidence="2 3" key="1">
    <citation type="journal article" date="2015" name="Proc. Natl. Acad. Sci. U.S.A.">
        <title>The resurrection genome of Boea hygrometrica: A blueprint for survival of dehydration.</title>
        <authorList>
            <person name="Xiao L."/>
            <person name="Yang G."/>
            <person name="Zhang L."/>
            <person name="Yang X."/>
            <person name="Zhao S."/>
            <person name="Ji Z."/>
            <person name="Zhou Q."/>
            <person name="Hu M."/>
            <person name="Wang Y."/>
            <person name="Chen M."/>
            <person name="Xu Y."/>
            <person name="Jin H."/>
            <person name="Xiao X."/>
            <person name="Hu G."/>
            <person name="Bao F."/>
            <person name="Hu Y."/>
            <person name="Wan P."/>
            <person name="Li L."/>
            <person name="Deng X."/>
            <person name="Kuang T."/>
            <person name="Xiang C."/>
            <person name="Zhu J.K."/>
            <person name="Oliver M.J."/>
            <person name="He Y."/>
        </authorList>
    </citation>
    <scope>NUCLEOTIDE SEQUENCE [LARGE SCALE GENOMIC DNA]</scope>
    <source>
        <strain evidence="3">cv. XS01</strain>
    </source>
</reference>
<evidence type="ECO:0000313" key="2">
    <source>
        <dbReference type="EMBL" id="KZV16547.1"/>
    </source>
</evidence>
<keyword evidence="2" id="KW-0808">Transferase</keyword>
<name>A0A2Z7A4X8_9LAMI</name>
<protein>
    <submittedName>
        <fullName evidence="2">Receptor-like protein kinase FERONIA</fullName>
    </submittedName>
</protein>
<feature type="compositionally biased region" description="Polar residues" evidence="1">
    <location>
        <begin position="152"/>
        <end position="163"/>
    </location>
</feature>
<dbReference type="Proteomes" id="UP000250235">
    <property type="component" value="Unassembled WGS sequence"/>
</dbReference>
<sequence>MEPSRDRPNGSSPSGITFSVEEEVVDVVTNYTSFGFDPREGEIDISDDEVILTFIIVTPEPTGIKNWVYSRLTSTQGPIDTYNPETNDLGLGFPSAGIQPPYELDTSTSTDLVPRSNQGSDTTVVFPCLQQTKKNRDIGTPEGVPVSILYNKQAQDQPRTRSGQIGGFGSEHSPATTRDHGCAQRQPTPTDTLTTPRPPVSRDPILHRTEIEAQTRRDRGSLTEIDGEAHEEGRRRETANIRVRVTIER</sequence>
<feature type="compositionally biased region" description="Basic and acidic residues" evidence="1">
    <location>
        <begin position="204"/>
        <end position="237"/>
    </location>
</feature>
<dbReference type="GO" id="GO:0016301">
    <property type="term" value="F:kinase activity"/>
    <property type="evidence" value="ECO:0007669"/>
    <property type="project" value="UniProtKB-KW"/>
</dbReference>
<dbReference type="AlphaFoldDB" id="A0A2Z7A4X8"/>
<keyword evidence="2" id="KW-0675">Receptor</keyword>
<proteinExistence type="predicted"/>
<evidence type="ECO:0000256" key="1">
    <source>
        <dbReference type="SAM" id="MobiDB-lite"/>
    </source>
</evidence>
<feature type="region of interest" description="Disordered" evidence="1">
    <location>
        <begin position="152"/>
        <end position="237"/>
    </location>
</feature>